<dbReference type="Gene3D" id="3.30.1540.10">
    <property type="entry name" value="formyl-coa transferase, domain 3"/>
    <property type="match status" value="1"/>
</dbReference>
<dbReference type="GO" id="GO:0003824">
    <property type="term" value="F:catalytic activity"/>
    <property type="evidence" value="ECO:0007669"/>
    <property type="project" value="InterPro"/>
</dbReference>
<dbReference type="InterPro" id="IPR050509">
    <property type="entry name" value="CoA-transferase_III"/>
</dbReference>
<accession>A0A1H2A4J0</accession>
<dbReference type="InterPro" id="IPR003673">
    <property type="entry name" value="CoA-Trfase_fam_III"/>
</dbReference>
<proteinExistence type="predicted"/>
<dbReference type="SUPFAM" id="SSF89796">
    <property type="entry name" value="CoA-transferase family III (CaiB/BaiF)"/>
    <property type="match status" value="1"/>
</dbReference>
<dbReference type="STRING" id="630515.SAMN04489812_5635"/>
<evidence type="ECO:0000313" key="2">
    <source>
        <dbReference type="Proteomes" id="UP000199103"/>
    </source>
</evidence>
<dbReference type="AlphaFoldDB" id="A0A1H2A4J0"/>
<dbReference type="OrthoDB" id="3561197at2"/>
<dbReference type="PANTHER" id="PTHR48228:SF5">
    <property type="entry name" value="ALPHA-METHYLACYL-COA RACEMASE"/>
    <property type="match status" value="1"/>
</dbReference>
<dbReference type="RefSeq" id="WP_091530087.1">
    <property type="nucleotide sequence ID" value="NZ_LT629772.1"/>
</dbReference>
<dbReference type="Gene3D" id="3.40.50.10540">
    <property type="entry name" value="Crotonobetainyl-coa:carnitine coa-transferase, domain 1"/>
    <property type="match status" value="1"/>
</dbReference>
<organism evidence="1 2">
    <name type="scientific">Microlunatus soli</name>
    <dbReference type="NCBI Taxonomy" id="630515"/>
    <lineage>
        <taxon>Bacteria</taxon>
        <taxon>Bacillati</taxon>
        <taxon>Actinomycetota</taxon>
        <taxon>Actinomycetes</taxon>
        <taxon>Propionibacteriales</taxon>
        <taxon>Propionibacteriaceae</taxon>
        <taxon>Microlunatus</taxon>
    </lineage>
</organism>
<dbReference type="EMBL" id="LT629772">
    <property type="protein sequence ID" value="SDT40376.1"/>
    <property type="molecule type" value="Genomic_DNA"/>
</dbReference>
<dbReference type="PANTHER" id="PTHR48228">
    <property type="entry name" value="SUCCINYL-COA--D-CITRAMALATE COA-TRANSFERASE"/>
    <property type="match status" value="1"/>
</dbReference>
<dbReference type="Pfam" id="PF02515">
    <property type="entry name" value="CoA_transf_3"/>
    <property type="match status" value="1"/>
</dbReference>
<protein>
    <submittedName>
        <fullName evidence="1">Alpha-methylacyl-CoA racemase</fullName>
    </submittedName>
</protein>
<dbReference type="InterPro" id="IPR023606">
    <property type="entry name" value="CoA-Trfase_III_dom_1_sf"/>
</dbReference>
<sequence length="383" mass="40866">MGPLDGVRVLELPALGPVPFAGMMLADLGASVIKVDRPADAHAGLEYPPGPLERGRRSMGIDLRTTAGADLALRLVERSDVLIEGFRPGVAERLGIGPDLALERNPALVYGRMTGWGQDGPLAQRAGHDISYLALSGALHGIGEHDRRPMPPVNYLADFGGGAMMIITGILAALLHARATGEGQVVDAAMTDGAAYLTTMTRQFAGTGHWVDERERNLLDGGAPNYRCYRTADDKYVAVGALEPKFWAELVHTLGADVADVPDPFDHDQWEACAEWLSAILLTRSRDEWAAIFADTDSCVTPVLTLAEAPDHAHNRVRRSFVEVDDVTVAAPVPRFSATPTEPGRVSTPGGDTDSILDEFGCDADERAALRSAGVIGAYDVDP</sequence>
<dbReference type="Proteomes" id="UP000199103">
    <property type="component" value="Chromosome I"/>
</dbReference>
<evidence type="ECO:0000313" key="1">
    <source>
        <dbReference type="EMBL" id="SDT40376.1"/>
    </source>
</evidence>
<gene>
    <name evidence="1" type="ORF">SAMN04489812_5635</name>
</gene>
<name>A0A1H2A4J0_9ACTN</name>
<dbReference type="InterPro" id="IPR044855">
    <property type="entry name" value="CoA-Trfase_III_dom3_sf"/>
</dbReference>
<reference evidence="1 2" key="1">
    <citation type="submission" date="2016-10" db="EMBL/GenBank/DDBJ databases">
        <authorList>
            <person name="de Groot N.N."/>
        </authorList>
    </citation>
    <scope>NUCLEOTIDE SEQUENCE [LARGE SCALE GENOMIC DNA]</scope>
    <source>
        <strain evidence="1 2">DSM 21800</strain>
    </source>
</reference>
<keyword evidence="2" id="KW-1185">Reference proteome</keyword>